<feature type="compositionally biased region" description="Basic residues" evidence="10">
    <location>
        <begin position="960"/>
        <end position="975"/>
    </location>
</feature>
<feature type="coiled-coil region" evidence="9">
    <location>
        <begin position="627"/>
        <end position="655"/>
    </location>
</feature>
<name>A0A6P8D778_PUNGR</name>
<dbReference type="SMART" id="SM00456">
    <property type="entry name" value="WW"/>
    <property type="match status" value="2"/>
</dbReference>
<dbReference type="PANTHER" id="PTHR11864:SF33">
    <property type="entry name" value="PRE-MRNA-PROCESSING PROTEIN 40B"/>
    <property type="match status" value="1"/>
</dbReference>
<evidence type="ECO:0000256" key="3">
    <source>
        <dbReference type="ARBA" id="ARBA00022737"/>
    </source>
</evidence>
<dbReference type="GeneID" id="116204482"/>
<comment type="subunit">
    <text evidence="8">Interacts (via the WW domains) with the phosphorylated C-terminal domain of NRPB1 (via CTD domain).</text>
</comment>
<feature type="domain" description="FF" evidence="12">
    <location>
        <begin position="444"/>
        <end position="498"/>
    </location>
</feature>
<organism evidence="13 14">
    <name type="scientific">Punica granatum</name>
    <name type="common">Pomegranate</name>
    <dbReference type="NCBI Taxonomy" id="22663"/>
    <lineage>
        <taxon>Eukaryota</taxon>
        <taxon>Viridiplantae</taxon>
        <taxon>Streptophyta</taxon>
        <taxon>Embryophyta</taxon>
        <taxon>Tracheophyta</taxon>
        <taxon>Spermatophyta</taxon>
        <taxon>Magnoliopsida</taxon>
        <taxon>eudicotyledons</taxon>
        <taxon>Gunneridae</taxon>
        <taxon>Pentapetalae</taxon>
        <taxon>rosids</taxon>
        <taxon>malvids</taxon>
        <taxon>Myrtales</taxon>
        <taxon>Lythraceae</taxon>
        <taxon>Punica</taxon>
    </lineage>
</organism>
<dbReference type="InterPro" id="IPR039726">
    <property type="entry name" value="Prp40-like"/>
</dbReference>
<feature type="compositionally biased region" description="Basic and acidic residues" evidence="10">
    <location>
        <begin position="844"/>
        <end position="879"/>
    </location>
</feature>
<evidence type="ECO:0000313" key="13">
    <source>
        <dbReference type="Proteomes" id="UP000515151"/>
    </source>
</evidence>
<dbReference type="Pfam" id="PF00397">
    <property type="entry name" value="WW"/>
    <property type="match status" value="2"/>
</dbReference>
<feature type="compositionally biased region" description="Acidic residues" evidence="10">
    <location>
        <begin position="880"/>
        <end position="893"/>
    </location>
</feature>
<feature type="domain" description="WW" evidence="11">
    <location>
        <begin position="237"/>
        <end position="270"/>
    </location>
</feature>
<dbReference type="SUPFAM" id="SSF81698">
    <property type="entry name" value="FF domain"/>
    <property type="match status" value="5"/>
</dbReference>
<evidence type="ECO:0000256" key="9">
    <source>
        <dbReference type="SAM" id="Coils"/>
    </source>
</evidence>
<dbReference type="SMART" id="SM00441">
    <property type="entry name" value="FF"/>
    <property type="match status" value="5"/>
</dbReference>
<dbReference type="AlphaFoldDB" id="A0A6P8D778"/>
<dbReference type="OrthoDB" id="187617at2759"/>
<reference evidence="13" key="1">
    <citation type="journal article" date="2020" name="Plant Biotechnol. J.">
        <title>The pomegranate (Punica granatum L.) draft genome dissects genetic divergence between soft- and hard-seeded cultivars.</title>
        <authorList>
            <person name="Luo X."/>
            <person name="Li H."/>
            <person name="Wu Z."/>
            <person name="Yao W."/>
            <person name="Zhao P."/>
            <person name="Cao D."/>
            <person name="Yu H."/>
            <person name="Li K."/>
            <person name="Poudel K."/>
            <person name="Zhao D."/>
            <person name="Zhang F."/>
            <person name="Xia X."/>
            <person name="Chen L."/>
            <person name="Wang Q."/>
            <person name="Jing D."/>
            <person name="Cao S."/>
        </authorList>
    </citation>
    <scope>NUCLEOTIDE SEQUENCE [LARGE SCALE GENOMIC DNA]</scope>
    <source>
        <strain evidence="13">cv. Tunisia</strain>
    </source>
</reference>
<dbReference type="InterPro" id="IPR001202">
    <property type="entry name" value="WW_dom"/>
</dbReference>
<proteinExistence type="inferred from homology"/>
<comment type="subcellular location">
    <subcellularLocation>
        <location evidence="1">Nucleus</location>
    </subcellularLocation>
</comment>
<evidence type="ECO:0000256" key="7">
    <source>
        <dbReference type="ARBA" id="ARBA00061317"/>
    </source>
</evidence>
<dbReference type="FunFam" id="1.10.10.440:FF:000019">
    <property type="entry name" value="Pre-mRNA-processing protein 40A"/>
    <property type="match status" value="1"/>
</dbReference>
<dbReference type="Pfam" id="PF01846">
    <property type="entry name" value="FF"/>
    <property type="match status" value="4"/>
</dbReference>
<dbReference type="PANTHER" id="PTHR11864">
    <property type="entry name" value="PRE-MRNA-PROCESSING PROTEIN PRP40"/>
    <property type="match status" value="1"/>
</dbReference>
<keyword evidence="9" id="KW-0175">Coiled coil</keyword>
<evidence type="ECO:0000259" key="11">
    <source>
        <dbReference type="PROSITE" id="PS50020"/>
    </source>
</evidence>
<keyword evidence="5" id="KW-0539">Nucleus</keyword>
<evidence type="ECO:0000259" key="12">
    <source>
        <dbReference type="PROSITE" id="PS51676"/>
    </source>
</evidence>
<dbReference type="Pfam" id="PF25432">
    <property type="entry name" value="FF_PRPF40A"/>
    <property type="match status" value="1"/>
</dbReference>
<comment type="function">
    <text evidence="6">Binds the phosphorylated C-terminal domain (CTD) of the largest subunit of RNA polymerase II and functions as a scaffold for RNA processing machineries. May be involved in pre-mRNA splicing.</text>
</comment>
<dbReference type="GO" id="GO:0071004">
    <property type="term" value="C:U2-type prespliceosome"/>
    <property type="evidence" value="ECO:0007669"/>
    <property type="project" value="TreeGrafter"/>
</dbReference>
<dbReference type="CDD" id="cd00201">
    <property type="entry name" value="WW"/>
    <property type="match status" value="2"/>
</dbReference>
<evidence type="ECO:0000256" key="6">
    <source>
        <dbReference type="ARBA" id="ARBA00056384"/>
    </source>
</evidence>
<dbReference type="Gene3D" id="2.20.70.10">
    <property type="match status" value="2"/>
</dbReference>
<dbReference type="GO" id="GO:0070063">
    <property type="term" value="F:RNA polymerase binding"/>
    <property type="evidence" value="ECO:0007669"/>
    <property type="project" value="UniProtKB-ARBA"/>
</dbReference>
<dbReference type="GO" id="GO:0003723">
    <property type="term" value="F:RNA binding"/>
    <property type="evidence" value="ECO:0007669"/>
    <property type="project" value="TreeGrafter"/>
</dbReference>
<feature type="domain" description="WW" evidence="11">
    <location>
        <begin position="196"/>
        <end position="229"/>
    </location>
</feature>
<evidence type="ECO:0000256" key="4">
    <source>
        <dbReference type="ARBA" id="ARBA00023187"/>
    </source>
</evidence>
<dbReference type="PROSITE" id="PS51676">
    <property type="entry name" value="FF"/>
    <property type="match status" value="4"/>
</dbReference>
<evidence type="ECO:0000256" key="5">
    <source>
        <dbReference type="ARBA" id="ARBA00023242"/>
    </source>
</evidence>
<dbReference type="RefSeq" id="XP_031392455.1">
    <property type="nucleotide sequence ID" value="XM_031536595.1"/>
</dbReference>
<reference evidence="14" key="2">
    <citation type="submission" date="2025-08" db="UniProtKB">
        <authorList>
            <consortium name="RefSeq"/>
        </authorList>
    </citation>
    <scope>IDENTIFICATION</scope>
    <source>
        <tissue evidence="14">Leaf</tissue>
    </source>
</reference>
<evidence type="ECO:0000256" key="1">
    <source>
        <dbReference type="ARBA" id="ARBA00004123"/>
    </source>
</evidence>
<dbReference type="InterPro" id="IPR036020">
    <property type="entry name" value="WW_dom_sf"/>
</dbReference>
<feature type="compositionally biased region" description="Polar residues" evidence="10">
    <location>
        <begin position="148"/>
        <end position="169"/>
    </location>
</feature>
<dbReference type="Proteomes" id="UP000515151">
    <property type="component" value="Chromosome 4"/>
</dbReference>
<dbReference type="GO" id="GO:0045292">
    <property type="term" value="P:mRNA cis splicing, via spliceosome"/>
    <property type="evidence" value="ECO:0007669"/>
    <property type="project" value="InterPro"/>
</dbReference>
<dbReference type="InterPro" id="IPR036517">
    <property type="entry name" value="FF_domain_sf"/>
</dbReference>
<dbReference type="Gene3D" id="1.10.10.440">
    <property type="entry name" value="FF domain"/>
    <property type="match status" value="5"/>
</dbReference>
<feature type="domain" description="FF" evidence="12">
    <location>
        <begin position="511"/>
        <end position="566"/>
    </location>
</feature>
<dbReference type="PROSITE" id="PS50020">
    <property type="entry name" value="WW_DOMAIN_2"/>
    <property type="match status" value="2"/>
</dbReference>
<evidence type="ECO:0000256" key="2">
    <source>
        <dbReference type="ARBA" id="ARBA00022664"/>
    </source>
</evidence>
<keyword evidence="4" id="KW-0508">mRNA splicing</keyword>
<evidence type="ECO:0000256" key="10">
    <source>
        <dbReference type="SAM" id="MobiDB-lite"/>
    </source>
</evidence>
<feature type="region of interest" description="Disordered" evidence="10">
    <location>
        <begin position="138"/>
        <end position="206"/>
    </location>
</feature>
<accession>A0A6P8D778</accession>
<feature type="domain" description="FF" evidence="12">
    <location>
        <begin position="579"/>
        <end position="633"/>
    </location>
</feature>
<feature type="compositionally biased region" description="Basic residues" evidence="10">
    <location>
        <begin position="934"/>
        <end position="949"/>
    </location>
</feature>
<dbReference type="FunFam" id="1.10.10.440:FF:000026">
    <property type="entry name" value="Pre-mRNA-processing protein 40A"/>
    <property type="match status" value="1"/>
</dbReference>
<evidence type="ECO:0000256" key="8">
    <source>
        <dbReference type="ARBA" id="ARBA00064817"/>
    </source>
</evidence>
<keyword evidence="13" id="KW-1185">Reference proteome</keyword>
<evidence type="ECO:0000313" key="14">
    <source>
        <dbReference type="RefSeq" id="XP_031392455.1"/>
    </source>
</evidence>
<dbReference type="PROSITE" id="PS01159">
    <property type="entry name" value="WW_DOMAIN_1"/>
    <property type="match status" value="1"/>
</dbReference>
<feature type="domain" description="FF" evidence="12">
    <location>
        <begin position="651"/>
        <end position="714"/>
    </location>
</feature>
<comment type="similarity">
    <text evidence="7">Belongs to the PRPF40 family.</text>
</comment>
<dbReference type="FunFam" id="1.10.10.440:FF:000024">
    <property type="entry name" value="Pre-mRNA-processing protein 40A"/>
    <property type="match status" value="1"/>
</dbReference>
<protein>
    <submittedName>
        <fullName evidence="14">Pre-mRNA-processing protein 40A</fullName>
    </submittedName>
</protein>
<dbReference type="GO" id="GO:0005685">
    <property type="term" value="C:U1 snRNP"/>
    <property type="evidence" value="ECO:0007669"/>
    <property type="project" value="TreeGrafter"/>
</dbReference>
<dbReference type="FunFam" id="1.10.10.440:FF:000013">
    <property type="entry name" value="pre-mRNA-processing protein 40A isoform X1"/>
    <property type="match status" value="1"/>
</dbReference>
<dbReference type="FunFam" id="1.10.10.440:FF:000022">
    <property type="entry name" value="Pre-mRNA-processing protein 40A"/>
    <property type="match status" value="1"/>
</dbReference>
<dbReference type="InterPro" id="IPR002713">
    <property type="entry name" value="FF_domain"/>
</dbReference>
<dbReference type="SUPFAM" id="SSF51045">
    <property type="entry name" value="WW domain"/>
    <property type="match status" value="2"/>
</dbReference>
<feature type="coiled-coil region" evidence="9">
    <location>
        <begin position="709"/>
        <end position="736"/>
    </location>
</feature>
<feature type="region of interest" description="Disordered" evidence="10">
    <location>
        <begin position="844"/>
        <end position="988"/>
    </location>
</feature>
<feature type="region of interest" description="Disordered" evidence="10">
    <location>
        <begin position="1"/>
        <end position="29"/>
    </location>
</feature>
<keyword evidence="2" id="KW-0507">mRNA processing</keyword>
<keyword evidence="3" id="KW-0677">Repeat</keyword>
<sequence length="988" mass="112668">MANNPQFSGFQPVRLPVAGSTDPPRSYAPPFPVQSFTAVPAANVGFPSIPQQPQFHSSVLPPRPQYTVQNALLPPGISVPISQTNNQVASESPYPQLIAPPLTNFVPSSIGLGAPLSSSFTFSPHGLQNQANLAAPRPAVQYPPMSQPHVSSVSSGDQSRLASESSPGSSIKPITDQSSASSAAAAEPNARPTPGREGPIDWIEHTSPDGRRYYYNKKTKQSSWQKPFELMTAIERADASTDWREYKSADGRMYYYNKVTKQSKWEMPMELKLARECITKSDVIETPSEMGVANEAPKSLEVSSLKSERTASIPATLEASTSDAEPAIVSTSSPLPTVNSAATFTAPVNEVSPDHSKQAAVAAAETAEAATETVDVFPMPMANPDDLAAQKDLGSSEIVSAPEKASEMASALEKAKDDEIIDEKAERTLEDKLVNHEPLPYANKLEARNAFKALLESANVGSDWTWERAMRVIITDKRYGALKSLGERKDTFNEFVSQRKKQEAEERRLKQKKAREDFKKMLEESKELTSSSKWSKIVRLFEDDERFKAVERERDRQELFDDYIDELEKQERAKAVEERKRSIMEYRQFLESCSFITSSSQWRKVQNRLEADERCSRLEKIDRLEIFQEYIQDLAKEEEEQRKIQKEELRKVERKNRDEFRKLMDEHIASGMLTAKTHWHDYHMKVKDLPAYIAVSSNTSGSTPEDLFEDVVEELAKQYEENKAQIEDALKLRKVEVSPTWTLEDLKAAIADDLRGTPISEINFKLALDELLDKIRRKEEKKRKRMGDKFFDLLHSVREITVSSTWEDCKHHVERSHEYSSIKDENLCQEIFEEYITALKEKEKEYERRHKEDKERERERYGRDGRSWKDRRGKDRHDREEEESRDDGVDDDNTGAISDKRKKSSSKDKDREKKHHKRRHSAPDNLDETDRDHSKRSHKHSSDHKKSKRGSSPESEGEARHKKQKRDHRKGSHRSSNREELEDGEFGS</sequence>
<gene>
    <name evidence="14" type="primary">LOC116204482</name>
</gene>